<dbReference type="EMBL" id="LK023385">
    <property type="protein sequence ID" value="CDS13887.1"/>
    <property type="molecule type" value="Genomic_DNA"/>
</dbReference>
<dbReference type="OrthoDB" id="2269291at2759"/>
<sequence length="462" mass="52874">MDKLAAVGLSLLDTLHLFPPIEALSAIAVSQSWHQLGTKLRRLGLHGKVSPHAQGAQVDLSVLLDCCPFLTHLSFDFGCYHLQFTLEYLSQHQHEHLQYLKMDAHIQLQHLLPLVRHCPQLRYLRFNWNPSMKLEEIMNACPSLTGIGIHTDYIHHSRDPWWKERSMSMADTTLQELISRVKFGDQYRQIAFMIANQCAHLRRIRLIIQDDDWVADMMQHDFSTLVYDPLLALEEFDYRALGQVPVETSFVIPLLKKCPNLQRISVDAKNADPIYRALVGLALPHLQSLSVCNTDRQMDGLEDLLFSIANTNAPLERFEFSGNVVRSYAIYQALAQISSLRHIVLRDLGSKLDKKDMTQCLSRLRGDGASTRNLESITFIEVEGFMTVEPFGSLRKILSLKRVTFLRCGFINERGLRLLIDRQPPLEFLEIHLSSKTRDGNPLEPILDYARSKIDRVESRGP</sequence>
<evidence type="ECO:0000313" key="1">
    <source>
        <dbReference type="EMBL" id="CDS13887.1"/>
    </source>
</evidence>
<gene>
    <name evidence="1" type="ORF">LRAMOSA06060</name>
</gene>
<protein>
    <recommendedName>
        <fullName evidence="2">F-box domain-containing protein</fullName>
    </recommendedName>
</protein>
<dbReference type="AlphaFoldDB" id="A0A077X4D8"/>
<evidence type="ECO:0008006" key="2">
    <source>
        <dbReference type="Google" id="ProtNLM"/>
    </source>
</evidence>
<dbReference type="SUPFAM" id="SSF52047">
    <property type="entry name" value="RNI-like"/>
    <property type="match status" value="1"/>
</dbReference>
<dbReference type="InterPro" id="IPR032675">
    <property type="entry name" value="LRR_dom_sf"/>
</dbReference>
<dbReference type="Gene3D" id="3.80.10.10">
    <property type="entry name" value="Ribonuclease Inhibitor"/>
    <property type="match status" value="1"/>
</dbReference>
<name>A0A077X4D8_9FUNG</name>
<proteinExistence type="predicted"/>
<accession>A0A077X4D8</accession>
<organism evidence="1">
    <name type="scientific">Lichtheimia ramosa</name>
    <dbReference type="NCBI Taxonomy" id="688394"/>
    <lineage>
        <taxon>Eukaryota</taxon>
        <taxon>Fungi</taxon>
        <taxon>Fungi incertae sedis</taxon>
        <taxon>Mucoromycota</taxon>
        <taxon>Mucoromycotina</taxon>
        <taxon>Mucoromycetes</taxon>
        <taxon>Mucorales</taxon>
        <taxon>Lichtheimiaceae</taxon>
        <taxon>Lichtheimia</taxon>
    </lineage>
</organism>
<reference evidence="1" key="1">
    <citation type="journal article" date="2014" name="Genome Announc.">
        <title>De novo whole-genome sequence and genome annotation of Lichtheimia ramosa.</title>
        <authorList>
            <person name="Linde J."/>
            <person name="Schwartze V."/>
            <person name="Binder U."/>
            <person name="Lass-Florl C."/>
            <person name="Voigt K."/>
            <person name="Horn F."/>
        </authorList>
    </citation>
    <scope>NUCLEOTIDE SEQUENCE</scope>
    <source>
        <strain evidence="1">JMRC FSU:6197</strain>
    </source>
</reference>